<organism evidence="3 4">
    <name type="scientific">Trematosphaeria pertusa</name>
    <dbReference type="NCBI Taxonomy" id="390896"/>
    <lineage>
        <taxon>Eukaryota</taxon>
        <taxon>Fungi</taxon>
        <taxon>Dikarya</taxon>
        <taxon>Ascomycota</taxon>
        <taxon>Pezizomycotina</taxon>
        <taxon>Dothideomycetes</taxon>
        <taxon>Pleosporomycetidae</taxon>
        <taxon>Pleosporales</taxon>
        <taxon>Massarineae</taxon>
        <taxon>Trematosphaeriaceae</taxon>
        <taxon>Trematosphaeria</taxon>
    </lineage>
</organism>
<feature type="signal peptide" evidence="2">
    <location>
        <begin position="1"/>
        <end position="23"/>
    </location>
</feature>
<dbReference type="EMBL" id="ML987189">
    <property type="protein sequence ID" value="KAF2256859.1"/>
    <property type="molecule type" value="Genomic_DNA"/>
</dbReference>
<evidence type="ECO:0000313" key="3">
    <source>
        <dbReference type="EMBL" id="KAF2256859.1"/>
    </source>
</evidence>
<protein>
    <submittedName>
        <fullName evidence="3">Uncharacterized protein</fullName>
    </submittedName>
</protein>
<keyword evidence="2" id="KW-0732">Signal</keyword>
<name>A0A6A6J2B7_9PLEO</name>
<dbReference type="RefSeq" id="XP_033691863.1">
    <property type="nucleotide sequence ID" value="XM_033832548.1"/>
</dbReference>
<dbReference type="OrthoDB" id="2910287at2759"/>
<evidence type="ECO:0000256" key="2">
    <source>
        <dbReference type="SAM" id="SignalP"/>
    </source>
</evidence>
<accession>A0A6A6J2B7</accession>
<sequence>MSRLKTSLSFLFLLLASTPLVLAAPQPPQPAPAREVAANEVITQPRQQVPGSTGTADTPSPTNTTGSAELASVFVCEHVYWGGTCSIVTAPLDTGECTPLDGSASSIGPDPGFTCTFYKNGSCRDFTGSDALTLENPGSPNLLDTPKGNFNDVVRGFTCSKTTTS</sequence>
<gene>
    <name evidence="3" type="ORF">BU26DRAFT_558297</name>
</gene>
<dbReference type="AlphaFoldDB" id="A0A6A6J2B7"/>
<proteinExistence type="predicted"/>
<feature type="region of interest" description="Disordered" evidence="1">
    <location>
        <begin position="44"/>
        <end position="64"/>
    </location>
</feature>
<reference evidence="3" key="1">
    <citation type="journal article" date="2020" name="Stud. Mycol.">
        <title>101 Dothideomycetes genomes: a test case for predicting lifestyles and emergence of pathogens.</title>
        <authorList>
            <person name="Haridas S."/>
            <person name="Albert R."/>
            <person name="Binder M."/>
            <person name="Bloem J."/>
            <person name="Labutti K."/>
            <person name="Salamov A."/>
            <person name="Andreopoulos B."/>
            <person name="Baker S."/>
            <person name="Barry K."/>
            <person name="Bills G."/>
            <person name="Bluhm B."/>
            <person name="Cannon C."/>
            <person name="Castanera R."/>
            <person name="Culley D."/>
            <person name="Daum C."/>
            <person name="Ezra D."/>
            <person name="Gonzalez J."/>
            <person name="Henrissat B."/>
            <person name="Kuo A."/>
            <person name="Liang C."/>
            <person name="Lipzen A."/>
            <person name="Lutzoni F."/>
            <person name="Magnuson J."/>
            <person name="Mondo S."/>
            <person name="Nolan M."/>
            <person name="Ohm R."/>
            <person name="Pangilinan J."/>
            <person name="Park H.-J."/>
            <person name="Ramirez L."/>
            <person name="Alfaro M."/>
            <person name="Sun H."/>
            <person name="Tritt A."/>
            <person name="Yoshinaga Y."/>
            <person name="Zwiers L.-H."/>
            <person name="Turgeon B."/>
            <person name="Goodwin S."/>
            <person name="Spatafora J."/>
            <person name="Crous P."/>
            <person name="Grigoriev I."/>
        </authorList>
    </citation>
    <scope>NUCLEOTIDE SEQUENCE</scope>
    <source>
        <strain evidence="3">CBS 122368</strain>
    </source>
</reference>
<dbReference type="GeneID" id="54585878"/>
<evidence type="ECO:0000313" key="4">
    <source>
        <dbReference type="Proteomes" id="UP000800094"/>
    </source>
</evidence>
<keyword evidence="4" id="KW-1185">Reference proteome</keyword>
<dbReference type="Proteomes" id="UP000800094">
    <property type="component" value="Unassembled WGS sequence"/>
</dbReference>
<feature type="chain" id="PRO_5025520222" evidence="2">
    <location>
        <begin position="24"/>
        <end position="165"/>
    </location>
</feature>
<evidence type="ECO:0000256" key="1">
    <source>
        <dbReference type="SAM" id="MobiDB-lite"/>
    </source>
</evidence>